<keyword evidence="3" id="KW-1185">Reference proteome</keyword>
<proteinExistence type="predicted"/>
<sequence>MADELPEHSAQDGVPVSSTGSLWDGFGGWLVRVCAGLLLEPVRRQPRATHTVCRVIQPGSDWQGRRSPSQVCLSQRVKCSSSCSRTQWS</sequence>
<dbReference type="Proteomes" id="UP000436006">
    <property type="component" value="Unassembled WGS sequence"/>
</dbReference>
<dbReference type="AlphaFoldDB" id="A0A7K1SNV3"/>
<gene>
    <name evidence="2" type="ORF">GO755_36055</name>
</gene>
<dbReference type="EMBL" id="WPIN01000023">
    <property type="protein sequence ID" value="MVM35492.1"/>
    <property type="molecule type" value="Genomic_DNA"/>
</dbReference>
<feature type="compositionally biased region" description="Basic and acidic residues" evidence="1">
    <location>
        <begin position="1"/>
        <end position="10"/>
    </location>
</feature>
<accession>A0A7K1SNV3</accession>
<evidence type="ECO:0000256" key="1">
    <source>
        <dbReference type="SAM" id="MobiDB-lite"/>
    </source>
</evidence>
<feature type="region of interest" description="Disordered" evidence="1">
    <location>
        <begin position="1"/>
        <end position="22"/>
    </location>
</feature>
<protein>
    <submittedName>
        <fullName evidence="2">Uncharacterized protein</fullName>
    </submittedName>
</protein>
<dbReference type="RefSeq" id="WP_157590291.1">
    <property type="nucleotide sequence ID" value="NZ_WPIN01000023.1"/>
</dbReference>
<organism evidence="2 3">
    <name type="scientific">Spirosoma arboris</name>
    <dbReference type="NCBI Taxonomy" id="2682092"/>
    <lineage>
        <taxon>Bacteria</taxon>
        <taxon>Pseudomonadati</taxon>
        <taxon>Bacteroidota</taxon>
        <taxon>Cytophagia</taxon>
        <taxon>Cytophagales</taxon>
        <taxon>Cytophagaceae</taxon>
        <taxon>Spirosoma</taxon>
    </lineage>
</organism>
<evidence type="ECO:0000313" key="2">
    <source>
        <dbReference type="EMBL" id="MVM35492.1"/>
    </source>
</evidence>
<name>A0A7K1SNV3_9BACT</name>
<reference evidence="2 3" key="1">
    <citation type="submission" date="2019-12" db="EMBL/GenBank/DDBJ databases">
        <title>Spirosoma sp. HMF4905 genome sequencing and assembly.</title>
        <authorList>
            <person name="Kang H."/>
            <person name="Cha I."/>
            <person name="Kim H."/>
            <person name="Joh K."/>
        </authorList>
    </citation>
    <scope>NUCLEOTIDE SEQUENCE [LARGE SCALE GENOMIC DNA]</scope>
    <source>
        <strain evidence="2 3">HMF4905</strain>
    </source>
</reference>
<evidence type="ECO:0000313" key="3">
    <source>
        <dbReference type="Proteomes" id="UP000436006"/>
    </source>
</evidence>
<comment type="caution">
    <text evidence="2">The sequence shown here is derived from an EMBL/GenBank/DDBJ whole genome shotgun (WGS) entry which is preliminary data.</text>
</comment>